<proteinExistence type="predicted"/>
<comment type="caution">
    <text evidence="1">The sequence shown here is derived from an EMBL/GenBank/DDBJ whole genome shotgun (WGS) entry which is preliminary data.</text>
</comment>
<evidence type="ECO:0000313" key="1">
    <source>
        <dbReference type="EMBL" id="CAF4677892.1"/>
    </source>
</evidence>
<name>A0A8S2ZWL4_9BILA</name>
<protein>
    <submittedName>
        <fullName evidence="1">Uncharacterized protein</fullName>
    </submittedName>
</protein>
<organism evidence="1 2">
    <name type="scientific">Rotaria magnacalcarata</name>
    <dbReference type="NCBI Taxonomy" id="392030"/>
    <lineage>
        <taxon>Eukaryota</taxon>
        <taxon>Metazoa</taxon>
        <taxon>Spiralia</taxon>
        <taxon>Gnathifera</taxon>
        <taxon>Rotifera</taxon>
        <taxon>Eurotatoria</taxon>
        <taxon>Bdelloidea</taxon>
        <taxon>Philodinida</taxon>
        <taxon>Philodinidae</taxon>
        <taxon>Rotaria</taxon>
    </lineage>
</organism>
<gene>
    <name evidence="1" type="ORF">GIL414_LOCUS42153</name>
</gene>
<feature type="non-terminal residue" evidence="1">
    <location>
        <position position="74"/>
    </location>
</feature>
<sequence length="74" mass="8557">MDHQSMKDVYYLHIKLNGTDQMLKDHAASRENFRIFVGKEVVYDPALVIVPENTLTLIDRISHRAIEPSHLEVP</sequence>
<reference evidence="1" key="1">
    <citation type="submission" date="2021-02" db="EMBL/GenBank/DDBJ databases">
        <authorList>
            <person name="Nowell W R."/>
        </authorList>
    </citation>
    <scope>NUCLEOTIDE SEQUENCE</scope>
</reference>
<dbReference type="Proteomes" id="UP000681720">
    <property type="component" value="Unassembled WGS sequence"/>
</dbReference>
<accession>A0A8S2ZWL4</accession>
<dbReference type="AlphaFoldDB" id="A0A8S2ZWL4"/>
<dbReference type="EMBL" id="CAJOBJ010121447">
    <property type="protein sequence ID" value="CAF4677892.1"/>
    <property type="molecule type" value="Genomic_DNA"/>
</dbReference>
<evidence type="ECO:0000313" key="2">
    <source>
        <dbReference type="Proteomes" id="UP000681720"/>
    </source>
</evidence>